<dbReference type="PANTHER" id="PTHR10160">
    <property type="entry name" value="NAD(P) TRANSHYDROGENASE"/>
    <property type="match status" value="1"/>
</dbReference>
<proteinExistence type="inferred from homology"/>
<dbReference type="EC" id="7.1.1.1" evidence="3"/>
<evidence type="ECO:0000259" key="10">
    <source>
        <dbReference type="SMART" id="SM01003"/>
    </source>
</evidence>
<dbReference type="InterPro" id="IPR007886">
    <property type="entry name" value="AlaDH/PNT_N"/>
</dbReference>
<dbReference type="EMBL" id="JBHTIB010000012">
    <property type="protein sequence ID" value="MFD0836480.1"/>
    <property type="molecule type" value="Genomic_DNA"/>
</dbReference>
<evidence type="ECO:0000256" key="7">
    <source>
        <dbReference type="ARBA" id="ARBA00023027"/>
    </source>
</evidence>
<evidence type="ECO:0000256" key="8">
    <source>
        <dbReference type="ARBA" id="ARBA00048202"/>
    </source>
</evidence>
<dbReference type="PROSITE" id="PS00837">
    <property type="entry name" value="ALADH_PNT_2"/>
    <property type="match status" value="1"/>
</dbReference>
<keyword evidence="12" id="KW-1185">Reference proteome</keyword>
<dbReference type="Pfam" id="PF01262">
    <property type="entry name" value="AlaDh_PNT_C"/>
    <property type="match status" value="1"/>
</dbReference>
<evidence type="ECO:0000256" key="4">
    <source>
        <dbReference type="ARBA" id="ARBA00022741"/>
    </source>
</evidence>
<gene>
    <name evidence="11" type="ORF">ACFQ0I_11925</name>
</gene>
<dbReference type="PANTHER" id="PTHR10160:SF19">
    <property type="entry name" value="PROTON-TRANSLOCATING NAD(P)(+) TRANSHYDROGENASE"/>
    <property type="match status" value="1"/>
</dbReference>
<evidence type="ECO:0000256" key="6">
    <source>
        <dbReference type="ARBA" id="ARBA00022967"/>
    </source>
</evidence>
<feature type="domain" description="Alanine dehydrogenase/pyridine nucleotide transhydrogenase NAD(H)-binding" evidence="9">
    <location>
        <begin position="145"/>
        <end position="308"/>
    </location>
</feature>
<dbReference type="SUPFAM" id="SSF51735">
    <property type="entry name" value="NAD(P)-binding Rossmann-fold domains"/>
    <property type="match status" value="1"/>
</dbReference>
<keyword evidence="7" id="KW-0520">NAD</keyword>
<name>A0ABW3BV50_9FLAO</name>
<comment type="function">
    <text evidence="1">The transhydrogenation between NADH and NADP is coupled to respiration and ATP hydrolysis and functions as a proton pump across the membrane.</text>
</comment>
<dbReference type="Gene3D" id="3.40.50.720">
    <property type="entry name" value="NAD(P)-binding Rossmann-like Domain"/>
    <property type="match status" value="2"/>
</dbReference>
<protein>
    <recommendedName>
        <fullName evidence="3">proton-translocating NAD(P)(+) transhydrogenase</fullName>
        <ecNumber evidence="3">7.1.1.1</ecNumber>
    </recommendedName>
</protein>
<organism evidence="11 12">
    <name type="scientific">Mariniflexile aquimaris</name>
    <dbReference type="NCBI Taxonomy" id="881009"/>
    <lineage>
        <taxon>Bacteria</taxon>
        <taxon>Pseudomonadati</taxon>
        <taxon>Bacteroidota</taxon>
        <taxon>Flavobacteriia</taxon>
        <taxon>Flavobacteriales</taxon>
        <taxon>Flavobacteriaceae</taxon>
        <taxon>Mariniflexile</taxon>
    </lineage>
</organism>
<comment type="catalytic activity">
    <reaction evidence="8">
        <text>NAD(+) + NADPH + H(+)(in) = NADH + NADP(+) + H(+)(out)</text>
        <dbReference type="Rhea" id="RHEA:47992"/>
        <dbReference type="ChEBI" id="CHEBI:15378"/>
        <dbReference type="ChEBI" id="CHEBI:57540"/>
        <dbReference type="ChEBI" id="CHEBI:57783"/>
        <dbReference type="ChEBI" id="CHEBI:57945"/>
        <dbReference type="ChEBI" id="CHEBI:58349"/>
        <dbReference type="EC" id="7.1.1.1"/>
    </reaction>
</comment>
<keyword evidence="5" id="KW-0521">NADP</keyword>
<dbReference type="Proteomes" id="UP001597011">
    <property type="component" value="Unassembled WGS sequence"/>
</dbReference>
<dbReference type="SMART" id="SM01003">
    <property type="entry name" value="AlaDh_PNT_N"/>
    <property type="match status" value="1"/>
</dbReference>
<dbReference type="CDD" id="cd05304">
    <property type="entry name" value="Rubrum_tdh"/>
    <property type="match status" value="1"/>
</dbReference>
<evidence type="ECO:0000256" key="2">
    <source>
        <dbReference type="ARBA" id="ARBA00005689"/>
    </source>
</evidence>
<reference evidence="12" key="1">
    <citation type="journal article" date="2019" name="Int. J. Syst. Evol. Microbiol.">
        <title>The Global Catalogue of Microorganisms (GCM) 10K type strain sequencing project: providing services to taxonomists for standard genome sequencing and annotation.</title>
        <authorList>
            <consortium name="The Broad Institute Genomics Platform"/>
            <consortium name="The Broad Institute Genome Sequencing Center for Infectious Disease"/>
            <person name="Wu L."/>
            <person name="Ma J."/>
        </authorList>
    </citation>
    <scope>NUCLEOTIDE SEQUENCE [LARGE SCALE GENOMIC DNA]</scope>
    <source>
        <strain evidence="12">CCUG 60529</strain>
    </source>
</reference>
<dbReference type="InterPro" id="IPR007698">
    <property type="entry name" value="AlaDH/PNT_NAD(H)-bd"/>
</dbReference>
<comment type="similarity">
    <text evidence="2">Belongs to the AlaDH/PNT family.</text>
</comment>
<feature type="domain" description="Alanine dehydrogenase/pyridine nucleotide transhydrogenase N-terminal" evidence="10">
    <location>
        <begin position="4"/>
        <end position="136"/>
    </location>
</feature>
<keyword evidence="4" id="KW-0547">Nucleotide-binding</keyword>
<dbReference type="SUPFAM" id="SSF52283">
    <property type="entry name" value="Formate/glycerate dehydrogenase catalytic domain-like"/>
    <property type="match status" value="1"/>
</dbReference>
<evidence type="ECO:0000256" key="1">
    <source>
        <dbReference type="ARBA" id="ARBA00003943"/>
    </source>
</evidence>
<evidence type="ECO:0000256" key="3">
    <source>
        <dbReference type="ARBA" id="ARBA00012943"/>
    </source>
</evidence>
<keyword evidence="6" id="KW-1278">Translocase</keyword>
<dbReference type="InterPro" id="IPR036291">
    <property type="entry name" value="NAD(P)-bd_dom_sf"/>
</dbReference>
<dbReference type="InterPro" id="IPR008143">
    <property type="entry name" value="Ala_DH/PNT_CS2"/>
</dbReference>
<dbReference type="RefSeq" id="WP_379942546.1">
    <property type="nucleotide sequence ID" value="NZ_JBHTIB010000012.1"/>
</dbReference>
<accession>A0ABW3BV50</accession>
<comment type="caution">
    <text evidence="11">The sequence shown here is derived from an EMBL/GenBank/DDBJ whole genome shotgun (WGS) entry which is preliminary data.</text>
</comment>
<sequence>MVIGILKEWYDKKVGLVPSVVQKLIAKGYEVQVETKSGRTSFIANADFEAAGASIKSREEIFENSDIVISFTPIKEEEYPKLKKGTIYISHFKPYIFKDVSVQLEKHGIKAFSLDMIPRSSIAQSMDVLSSMSSIAGYKAVLRAADLLPRYFPMLITSAGSIKPAKVLVIGAGVAGLQAIATAKRIGAVVEAVDTRLETEDEVKSLGGKFLKVEGANQATSQGYGAEQSEEFIKKQREMMFKHITDADVIICTATVRSTKAPVIVTKEMVENMRRGSVIIDLASDAGGNCELTEDGKTIIHNYVHIVGNSNLSDAAVVDASTLFANNVYNFLNHISDSDLKLKTNNQDEIYTASCISNC</sequence>
<evidence type="ECO:0000259" key="9">
    <source>
        <dbReference type="SMART" id="SM01002"/>
    </source>
</evidence>
<evidence type="ECO:0000313" key="12">
    <source>
        <dbReference type="Proteomes" id="UP001597011"/>
    </source>
</evidence>
<evidence type="ECO:0000256" key="5">
    <source>
        <dbReference type="ARBA" id="ARBA00022857"/>
    </source>
</evidence>
<dbReference type="SMART" id="SM01002">
    <property type="entry name" value="AlaDh_PNT_C"/>
    <property type="match status" value="1"/>
</dbReference>
<evidence type="ECO:0000313" key="11">
    <source>
        <dbReference type="EMBL" id="MFD0836480.1"/>
    </source>
</evidence>
<dbReference type="Pfam" id="PF05222">
    <property type="entry name" value="AlaDh_PNT_N"/>
    <property type="match status" value="1"/>
</dbReference>